<sequence length="118" mass="13184">MTWDTGYPYNALGYPIVYFVPITSPILITRFFLNLRRSSPPGPEDSSVNSEVLPSMVFRAVNQSHAKTWALTESVFDDIGGSVASPGFIDDDLDQYWEEGEQAEAHEQDTEDVRAVPL</sequence>
<evidence type="ECO:0000256" key="1">
    <source>
        <dbReference type="SAM" id="Phobius"/>
    </source>
</evidence>
<keyword evidence="3" id="KW-1185">Reference proteome</keyword>
<gene>
    <name evidence="2" type="ORF">FOMPIDRAFT_90871</name>
</gene>
<dbReference type="HOGENOM" id="CLU_2073194_0_0_1"/>
<reference evidence="2 3" key="1">
    <citation type="journal article" date="2012" name="Science">
        <title>The Paleozoic origin of enzymatic lignin decomposition reconstructed from 31 fungal genomes.</title>
        <authorList>
            <person name="Floudas D."/>
            <person name="Binder M."/>
            <person name="Riley R."/>
            <person name="Barry K."/>
            <person name="Blanchette R.A."/>
            <person name="Henrissat B."/>
            <person name="Martinez A.T."/>
            <person name="Otillar R."/>
            <person name="Spatafora J.W."/>
            <person name="Yadav J.S."/>
            <person name="Aerts A."/>
            <person name="Benoit I."/>
            <person name="Boyd A."/>
            <person name="Carlson A."/>
            <person name="Copeland A."/>
            <person name="Coutinho P.M."/>
            <person name="de Vries R.P."/>
            <person name="Ferreira P."/>
            <person name="Findley K."/>
            <person name="Foster B."/>
            <person name="Gaskell J."/>
            <person name="Glotzer D."/>
            <person name="Gorecki P."/>
            <person name="Heitman J."/>
            <person name="Hesse C."/>
            <person name="Hori C."/>
            <person name="Igarashi K."/>
            <person name="Jurgens J.A."/>
            <person name="Kallen N."/>
            <person name="Kersten P."/>
            <person name="Kohler A."/>
            <person name="Kuees U."/>
            <person name="Kumar T.K.A."/>
            <person name="Kuo A."/>
            <person name="LaButti K."/>
            <person name="Larrondo L.F."/>
            <person name="Lindquist E."/>
            <person name="Ling A."/>
            <person name="Lombard V."/>
            <person name="Lucas S."/>
            <person name="Lundell T."/>
            <person name="Martin R."/>
            <person name="McLaughlin D.J."/>
            <person name="Morgenstern I."/>
            <person name="Morin E."/>
            <person name="Murat C."/>
            <person name="Nagy L.G."/>
            <person name="Nolan M."/>
            <person name="Ohm R.A."/>
            <person name="Patyshakuliyeva A."/>
            <person name="Rokas A."/>
            <person name="Ruiz-Duenas F.J."/>
            <person name="Sabat G."/>
            <person name="Salamov A."/>
            <person name="Samejima M."/>
            <person name="Schmutz J."/>
            <person name="Slot J.C."/>
            <person name="St John F."/>
            <person name="Stenlid J."/>
            <person name="Sun H."/>
            <person name="Sun S."/>
            <person name="Syed K."/>
            <person name="Tsang A."/>
            <person name="Wiebenga A."/>
            <person name="Young D."/>
            <person name="Pisabarro A."/>
            <person name="Eastwood D.C."/>
            <person name="Martin F."/>
            <person name="Cullen D."/>
            <person name="Grigoriev I.V."/>
            <person name="Hibbett D.S."/>
        </authorList>
    </citation>
    <scope>NUCLEOTIDE SEQUENCE</scope>
    <source>
        <strain evidence="3">FP-58527</strain>
    </source>
</reference>
<proteinExistence type="predicted"/>
<organism evidence="2 3">
    <name type="scientific">Fomitopsis schrenkii</name>
    <name type="common">Brown rot fungus</name>
    <dbReference type="NCBI Taxonomy" id="2126942"/>
    <lineage>
        <taxon>Eukaryota</taxon>
        <taxon>Fungi</taxon>
        <taxon>Dikarya</taxon>
        <taxon>Basidiomycota</taxon>
        <taxon>Agaricomycotina</taxon>
        <taxon>Agaricomycetes</taxon>
        <taxon>Polyporales</taxon>
        <taxon>Fomitopsis</taxon>
    </lineage>
</organism>
<evidence type="ECO:0000313" key="3">
    <source>
        <dbReference type="Proteomes" id="UP000015241"/>
    </source>
</evidence>
<dbReference type="Proteomes" id="UP000015241">
    <property type="component" value="Unassembled WGS sequence"/>
</dbReference>
<dbReference type="EMBL" id="KE504184">
    <property type="protein sequence ID" value="EPS96730.1"/>
    <property type="molecule type" value="Genomic_DNA"/>
</dbReference>
<keyword evidence="1" id="KW-0472">Membrane</keyword>
<feature type="transmembrane region" description="Helical" evidence="1">
    <location>
        <begin position="12"/>
        <end position="33"/>
    </location>
</feature>
<keyword evidence="1" id="KW-1133">Transmembrane helix</keyword>
<evidence type="ECO:0000313" key="2">
    <source>
        <dbReference type="EMBL" id="EPS96730.1"/>
    </source>
</evidence>
<accession>S8F4Y1</accession>
<dbReference type="AlphaFoldDB" id="S8F4Y1"/>
<dbReference type="InParanoid" id="S8F4Y1"/>
<name>S8F4Y1_FOMSC</name>
<protein>
    <submittedName>
        <fullName evidence="2">Uncharacterized protein</fullName>
    </submittedName>
</protein>
<keyword evidence="1" id="KW-0812">Transmembrane</keyword>